<reference evidence="1 2" key="1">
    <citation type="journal article" date="2023" name="G3 (Bethesda)">
        <title>A chromosome-length genome assembly and annotation of blackberry (Rubus argutus, cv. 'Hillquist').</title>
        <authorList>
            <person name="Bruna T."/>
            <person name="Aryal R."/>
            <person name="Dudchenko O."/>
            <person name="Sargent D.J."/>
            <person name="Mead D."/>
            <person name="Buti M."/>
            <person name="Cavallini A."/>
            <person name="Hytonen T."/>
            <person name="Andres J."/>
            <person name="Pham M."/>
            <person name="Weisz D."/>
            <person name="Mascagni F."/>
            <person name="Usai G."/>
            <person name="Natali L."/>
            <person name="Bassil N."/>
            <person name="Fernandez G.E."/>
            <person name="Lomsadze A."/>
            <person name="Armour M."/>
            <person name="Olukolu B."/>
            <person name="Poorten T."/>
            <person name="Britton C."/>
            <person name="Davik J."/>
            <person name="Ashrafi H."/>
            <person name="Aiden E.L."/>
            <person name="Borodovsky M."/>
            <person name="Worthington M."/>
        </authorList>
    </citation>
    <scope>NUCLEOTIDE SEQUENCE [LARGE SCALE GENOMIC DNA]</scope>
    <source>
        <strain evidence="1">PI 553951</strain>
    </source>
</reference>
<name>A0AAW1WY82_RUBAR</name>
<accession>A0AAW1WY82</accession>
<organism evidence="1 2">
    <name type="scientific">Rubus argutus</name>
    <name type="common">Southern blackberry</name>
    <dbReference type="NCBI Taxonomy" id="59490"/>
    <lineage>
        <taxon>Eukaryota</taxon>
        <taxon>Viridiplantae</taxon>
        <taxon>Streptophyta</taxon>
        <taxon>Embryophyta</taxon>
        <taxon>Tracheophyta</taxon>
        <taxon>Spermatophyta</taxon>
        <taxon>Magnoliopsida</taxon>
        <taxon>eudicotyledons</taxon>
        <taxon>Gunneridae</taxon>
        <taxon>Pentapetalae</taxon>
        <taxon>rosids</taxon>
        <taxon>fabids</taxon>
        <taxon>Rosales</taxon>
        <taxon>Rosaceae</taxon>
        <taxon>Rosoideae</taxon>
        <taxon>Rosoideae incertae sedis</taxon>
        <taxon>Rubus</taxon>
    </lineage>
</organism>
<protein>
    <submittedName>
        <fullName evidence="1">Uncharacterized protein</fullName>
    </submittedName>
</protein>
<evidence type="ECO:0000313" key="2">
    <source>
        <dbReference type="Proteomes" id="UP001457282"/>
    </source>
</evidence>
<comment type="caution">
    <text evidence="1">The sequence shown here is derived from an EMBL/GenBank/DDBJ whole genome shotgun (WGS) entry which is preliminary data.</text>
</comment>
<proteinExistence type="predicted"/>
<gene>
    <name evidence="1" type="ORF">M0R45_025433</name>
</gene>
<dbReference type="EMBL" id="JBEDUW010000005">
    <property type="protein sequence ID" value="KAK9928290.1"/>
    <property type="molecule type" value="Genomic_DNA"/>
</dbReference>
<dbReference type="Proteomes" id="UP001457282">
    <property type="component" value="Unassembled WGS sequence"/>
</dbReference>
<dbReference type="AlphaFoldDB" id="A0AAW1WY82"/>
<evidence type="ECO:0000313" key="1">
    <source>
        <dbReference type="EMBL" id="KAK9928290.1"/>
    </source>
</evidence>
<keyword evidence="2" id="KW-1185">Reference proteome</keyword>
<sequence length="110" mass="12173">MRWKKKRNSCGFQIDFEFDDSGDMIPAVVMLCRSCSFDTILDIAIAAKDASHCGNPATFEGHLDMNVTHEHWPASPKSSRNGVFLANARIYGNKVGYITKSSPTTTTQKS</sequence>